<dbReference type="Gene3D" id="2.60.120.260">
    <property type="entry name" value="Galactose-binding domain-like"/>
    <property type="match status" value="1"/>
</dbReference>
<comment type="caution">
    <text evidence="6">The sequence shown here is derived from an EMBL/GenBank/DDBJ whole genome shotgun (WGS) entry which is preliminary data.</text>
</comment>
<dbReference type="Gene3D" id="3.40.50.10140">
    <property type="entry name" value="Toll/interleukin-1 receptor homology (TIR) domain"/>
    <property type="match status" value="1"/>
</dbReference>
<dbReference type="EMBL" id="JAVXUO010000271">
    <property type="protein sequence ID" value="KAK2993797.1"/>
    <property type="molecule type" value="Genomic_DNA"/>
</dbReference>
<dbReference type="FunFam" id="3.40.50.10140:FF:000007">
    <property type="entry name" value="Disease resistance protein (TIR-NBS-LRR class)"/>
    <property type="match status" value="1"/>
</dbReference>
<keyword evidence="3" id="KW-0520">NAD</keyword>
<keyword evidence="2" id="KW-0378">Hydrolase</keyword>
<name>A0AA88UWF6_9ASTE</name>
<dbReference type="GO" id="GO:0007165">
    <property type="term" value="P:signal transduction"/>
    <property type="evidence" value="ECO:0007669"/>
    <property type="project" value="InterPro"/>
</dbReference>
<evidence type="ECO:0000256" key="3">
    <source>
        <dbReference type="ARBA" id="ARBA00023027"/>
    </source>
</evidence>
<organism evidence="6 7">
    <name type="scientific">Escallonia rubra</name>
    <dbReference type="NCBI Taxonomy" id="112253"/>
    <lineage>
        <taxon>Eukaryota</taxon>
        <taxon>Viridiplantae</taxon>
        <taxon>Streptophyta</taxon>
        <taxon>Embryophyta</taxon>
        <taxon>Tracheophyta</taxon>
        <taxon>Spermatophyta</taxon>
        <taxon>Magnoliopsida</taxon>
        <taxon>eudicotyledons</taxon>
        <taxon>Gunneridae</taxon>
        <taxon>Pentapetalae</taxon>
        <taxon>asterids</taxon>
        <taxon>campanulids</taxon>
        <taxon>Escalloniales</taxon>
        <taxon>Escalloniaceae</taxon>
        <taxon>Escallonia</taxon>
    </lineage>
</organism>
<evidence type="ECO:0000256" key="2">
    <source>
        <dbReference type="ARBA" id="ARBA00022801"/>
    </source>
</evidence>
<accession>A0AA88UWF6</accession>
<dbReference type="Proteomes" id="UP001187471">
    <property type="component" value="Unassembled WGS sequence"/>
</dbReference>
<dbReference type="InterPro" id="IPR008979">
    <property type="entry name" value="Galactose-bd-like_sf"/>
</dbReference>
<dbReference type="AlphaFoldDB" id="A0AA88UWF6"/>
<evidence type="ECO:0000259" key="5">
    <source>
        <dbReference type="PROSITE" id="PS50104"/>
    </source>
</evidence>
<feature type="domain" description="TIR" evidence="5">
    <location>
        <begin position="11"/>
        <end position="178"/>
    </location>
</feature>
<dbReference type="GO" id="GO:0061809">
    <property type="term" value="F:NAD+ nucleosidase activity, cyclic ADP-ribose generating"/>
    <property type="evidence" value="ECO:0007669"/>
    <property type="project" value="UniProtKB-EC"/>
</dbReference>
<evidence type="ECO:0000313" key="6">
    <source>
        <dbReference type="EMBL" id="KAK2993797.1"/>
    </source>
</evidence>
<dbReference type="PANTHER" id="PTHR32009">
    <property type="entry name" value="TMV RESISTANCE PROTEIN N-LIKE"/>
    <property type="match status" value="1"/>
</dbReference>
<evidence type="ECO:0000256" key="1">
    <source>
        <dbReference type="ARBA" id="ARBA00011982"/>
    </source>
</evidence>
<protein>
    <recommendedName>
        <fullName evidence="1">ADP-ribosyl cyclase/cyclic ADP-ribose hydrolase</fullName>
        <ecNumber evidence="1">3.2.2.6</ecNumber>
    </recommendedName>
</protein>
<reference evidence="6" key="1">
    <citation type="submission" date="2022-12" db="EMBL/GenBank/DDBJ databases">
        <title>Draft genome assemblies for two species of Escallonia (Escalloniales).</title>
        <authorList>
            <person name="Chanderbali A."/>
            <person name="Dervinis C."/>
            <person name="Anghel I."/>
            <person name="Soltis D."/>
            <person name="Soltis P."/>
            <person name="Zapata F."/>
        </authorList>
    </citation>
    <scope>NUCLEOTIDE SEQUENCE</scope>
    <source>
        <strain evidence="6">UCBG92.1500</strain>
        <tissue evidence="6">Leaf</tissue>
    </source>
</reference>
<dbReference type="EC" id="3.2.2.6" evidence="1"/>
<evidence type="ECO:0000313" key="7">
    <source>
        <dbReference type="Proteomes" id="UP001187471"/>
    </source>
</evidence>
<dbReference type="InterPro" id="IPR035897">
    <property type="entry name" value="Toll_tir_struct_dom_sf"/>
</dbReference>
<dbReference type="SUPFAM" id="SSF49785">
    <property type="entry name" value="Galactose-binding domain-like"/>
    <property type="match status" value="1"/>
</dbReference>
<dbReference type="InterPro" id="IPR000157">
    <property type="entry name" value="TIR_dom"/>
</dbReference>
<gene>
    <name evidence="6" type="ORF">RJ640_027675</name>
</gene>
<dbReference type="PANTHER" id="PTHR32009:SF39">
    <property type="entry name" value="TIR DOMAIN-CONTAINING PROTEIN"/>
    <property type="match status" value="1"/>
</dbReference>
<keyword evidence="7" id="KW-1185">Reference proteome</keyword>
<comment type="catalytic activity">
    <reaction evidence="4">
        <text>NAD(+) + H2O = ADP-D-ribose + nicotinamide + H(+)</text>
        <dbReference type="Rhea" id="RHEA:16301"/>
        <dbReference type="ChEBI" id="CHEBI:15377"/>
        <dbReference type="ChEBI" id="CHEBI:15378"/>
        <dbReference type="ChEBI" id="CHEBI:17154"/>
        <dbReference type="ChEBI" id="CHEBI:57540"/>
        <dbReference type="ChEBI" id="CHEBI:57967"/>
        <dbReference type="EC" id="3.2.2.6"/>
    </reaction>
    <physiologicalReaction direction="left-to-right" evidence="4">
        <dbReference type="Rhea" id="RHEA:16302"/>
    </physiologicalReaction>
</comment>
<dbReference type="Pfam" id="PF01582">
    <property type="entry name" value="TIR"/>
    <property type="match status" value="1"/>
</dbReference>
<dbReference type="SMART" id="SM00255">
    <property type="entry name" value="TIR"/>
    <property type="match status" value="1"/>
</dbReference>
<dbReference type="SUPFAM" id="SSF52200">
    <property type="entry name" value="Toll/Interleukin receptor TIR domain"/>
    <property type="match status" value="1"/>
</dbReference>
<dbReference type="PROSITE" id="PS50104">
    <property type="entry name" value="TIR"/>
    <property type="match status" value="1"/>
</dbReference>
<sequence length="403" mass="44691">MASSSSTTRTWIYDVFLSFRGKDVRYNFVDHLYTALAQKRISTFKDDEQLETGKSISLELLRAIQESMIVIVVFSENYASSSWCLDELVKIIECKNLTGQTVIPVFYHVEPSLVRYQMGCYAEAFAKHEVRCKEKVPGWREALIEATNISGVDVSNTASGRESKCIQILVEKIVVYKKGHSISSAVEQSVSLVENVQSLSTHKIQEDPGNIIQNHDFSWGVFFYLGGSPPEADLLIASVTLKENPDFVEDGKGWASTMCRVEIISSLGYARATNRVDSSSGIEQDIIARVQTGLVYEINVEVRVSGENEADVAPATDEKWVKLQGKFFLPHAPLTATIRLDGSPPGTDIFVKGLRVSGHQPPADLDLQTEVFEFDEMRERRGCDGSLSGGATGVPVDGSWRWC</sequence>
<proteinExistence type="predicted"/>
<evidence type="ECO:0000256" key="4">
    <source>
        <dbReference type="ARBA" id="ARBA00047304"/>
    </source>
</evidence>